<dbReference type="Proteomes" id="UP000785171">
    <property type="component" value="Unassembled WGS sequence"/>
</dbReference>
<dbReference type="InterPro" id="IPR001164">
    <property type="entry name" value="ArfGAP_dom"/>
</dbReference>
<sequence>MMMLSHSSEANHSPVEQHQTFRKLTEMLQSCSENQCCADCTSRLMDSIWASTTVGAFLCIHCAGAHRKLGVQLSRVKSIHLDTWTDEEVAAMKGGNKSVNEVYNKHLDKWIEADASLELLPNTATDIREKCIRVKAGVLSEAPVPFVVGTHSDCLKHVAGRTTNVVFVDLDHNRVIPAMGESGKIIPVPKLPEREGAKLRAKLAEVAGIFDPYAAGINRVDQKLNRSLTIGKKKYDCSFLEDRSDEIQETFIAPPPSNIGLPDDGTIYKYKSFPRLKK</sequence>
<dbReference type="GO" id="GO:0005737">
    <property type="term" value="C:cytoplasm"/>
    <property type="evidence" value="ECO:0007669"/>
    <property type="project" value="TreeGrafter"/>
</dbReference>
<accession>A0A421F8H4</accession>
<keyword evidence="1" id="KW-0862">Zinc</keyword>
<proteinExistence type="predicted"/>
<evidence type="ECO:0000313" key="7">
    <source>
        <dbReference type="Proteomes" id="UP000285624"/>
    </source>
</evidence>
<keyword evidence="1" id="KW-0863">Zinc-finger</keyword>
<evidence type="ECO:0000313" key="8">
    <source>
        <dbReference type="Proteomes" id="UP000285883"/>
    </source>
</evidence>
<dbReference type="EMBL" id="MAYM02000997">
    <property type="protein sequence ID" value="RLN31364.1"/>
    <property type="molecule type" value="Genomic_DNA"/>
</dbReference>
<evidence type="ECO:0000256" key="1">
    <source>
        <dbReference type="PROSITE-ProRule" id="PRU00288"/>
    </source>
</evidence>
<dbReference type="GO" id="GO:0005096">
    <property type="term" value="F:GTPase activator activity"/>
    <property type="evidence" value="ECO:0007669"/>
    <property type="project" value="InterPro"/>
</dbReference>
<evidence type="ECO:0000313" key="4">
    <source>
        <dbReference type="EMBL" id="KAG2522407.1"/>
    </source>
</evidence>
<reference evidence="3" key="1">
    <citation type="journal article" date="2015" name="Genom Data">
        <title>Genome sequences of six Phytophthora species associated with forests in New Zealand.</title>
        <authorList>
            <person name="Studholme D.J."/>
            <person name="McDougal R.L."/>
            <person name="Sambles C."/>
            <person name="Hansen E."/>
            <person name="Hardy G."/>
            <person name="Grant M."/>
            <person name="Ganley R.J."/>
            <person name="Williams N.M."/>
        </authorList>
    </citation>
    <scope>NUCLEOTIDE SEQUENCE</scope>
    <source>
        <strain evidence="3">NZFS 2646</strain>
        <strain evidence="4">NZFS 3630</strain>
    </source>
</reference>
<dbReference type="PANTHER" id="PTHR45705">
    <property type="entry name" value="FI20236P1"/>
    <property type="match status" value="1"/>
</dbReference>
<keyword evidence="1" id="KW-0479">Metal-binding</keyword>
<evidence type="ECO:0000313" key="6">
    <source>
        <dbReference type="EMBL" id="RLN77462.1"/>
    </source>
</evidence>
<dbReference type="CDD" id="cd08204">
    <property type="entry name" value="ArfGap"/>
    <property type="match status" value="1"/>
</dbReference>
<evidence type="ECO:0000313" key="3">
    <source>
        <dbReference type="EMBL" id="KAG2521258.1"/>
    </source>
</evidence>
<gene>
    <name evidence="5" type="ORF">BBI17_006752</name>
    <name evidence="6" type="ORF">BBO99_00006730</name>
    <name evidence="3" type="ORF">JM16_006228</name>
    <name evidence="4" type="ORF">JM18_006165</name>
</gene>
<dbReference type="PROSITE" id="PS50115">
    <property type="entry name" value="ARFGAP"/>
    <property type="match status" value="1"/>
</dbReference>
<name>A0A421F8H4_9STRA</name>
<dbReference type="PRINTS" id="PR00405">
    <property type="entry name" value="REVINTRACTNG"/>
</dbReference>
<comment type="caution">
    <text evidence="5">The sequence shown here is derived from an EMBL/GenBank/DDBJ whole genome shotgun (WGS) entry which is preliminary data.</text>
</comment>
<dbReference type="EMBL" id="MBDN02000246">
    <property type="protein sequence ID" value="RLN77462.1"/>
    <property type="molecule type" value="Genomic_DNA"/>
</dbReference>
<keyword evidence="7" id="KW-1185">Reference proteome</keyword>
<dbReference type="EMBL" id="JPWV03000206">
    <property type="protein sequence ID" value="KAG2521258.1"/>
    <property type="molecule type" value="Genomic_DNA"/>
</dbReference>
<feature type="domain" description="Arf-GAP" evidence="2">
    <location>
        <begin position="22"/>
        <end position="107"/>
    </location>
</feature>
<dbReference type="Gene3D" id="1.10.220.150">
    <property type="entry name" value="Arf GTPase activating protein"/>
    <property type="match status" value="1"/>
</dbReference>
<reference evidence="3" key="3">
    <citation type="submission" date="2020-06" db="EMBL/GenBank/DDBJ databases">
        <authorList>
            <person name="Studholme D.J."/>
        </authorList>
    </citation>
    <scope>NUCLEOTIDE SEQUENCE</scope>
    <source>
        <strain evidence="3">NZFS 2646</strain>
        <strain evidence="4">NZFS 3630</strain>
    </source>
</reference>
<organism evidence="5 8">
    <name type="scientific">Phytophthora kernoviae</name>
    <dbReference type="NCBI Taxonomy" id="325452"/>
    <lineage>
        <taxon>Eukaryota</taxon>
        <taxon>Sar</taxon>
        <taxon>Stramenopiles</taxon>
        <taxon>Oomycota</taxon>
        <taxon>Peronosporomycetes</taxon>
        <taxon>Peronosporales</taxon>
        <taxon>Peronosporaceae</taxon>
        <taxon>Phytophthora</taxon>
    </lineage>
</organism>
<dbReference type="STRING" id="325452.A0A421F8H4"/>
<dbReference type="Pfam" id="PF01412">
    <property type="entry name" value="ArfGap"/>
    <property type="match status" value="1"/>
</dbReference>
<dbReference type="Proteomes" id="UP000792063">
    <property type="component" value="Unassembled WGS sequence"/>
</dbReference>
<dbReference type="GO" id="GO:0008270">
    <property type="term" value="F:zinc ion binding"/>
    <property type="evidence" value="ECO:0007669"/>
    <property type="project" value="UniProtKB-KW"/>
</dbReference>
<evidence type="ECO:0000259" key="2">
    <source>
        <dbReference type="PROSITE" id="PS50115"/>
    </source>
</evidence>
<dbReference type="InterPro" id="IPR037278">
    <property type="entry name" value="ARFGAP/RecO"/>
</dbReference>
<dbReference type="SUPFAM" id="SSF57863">
    <property type="entry name" value="ArfGap/RecO-like zinc finger"/>
    <property type="match status" value="1"/>
</dbReference>
<dbReference type="PANTHER" id="PTHR45705:SF1">
    <property type="entry name" value="FI20236P1"/>
    <property type="match status" value="1"/>
</dbReference>
<dbReference type="InterPro" id="IPR051718">
    <property type="entry name" value="ARF_GTPase-activating"/>
</dbReference>
<dbReference type="EMBL" id="JPWU03000213">
    <property type="protein sequence ID" value="KAG2522407.1"/>
    <property type="molecule type" value="Genomic_DNA"/>
</dbReference>
<dbReference type="Proteomes" id="UP000285624">
    <property type="component" value="Unassembled WGS sequence"/>
</dbReference>
<protein>
    <recommendedName>
        <fullName evidence="2">Arf-GAP domain-containing protein</fullName>
    </recommendedName>
</protein>
<dbReference type="AlphaFoldDB" id="A0A421F8H4"/>
<evidence type="ECO:0000313" key="5">
    <source>
        <dbReference type="EMBL" id="RLN31364.1"/>
    </source>
</evidence>
<dbReference type="InterPro" id="IPR038508">
    <property type="entry name" value="ArfGAP_dom_sf"/>
</dbReference>
<dbReference type="Proteomes" id="UP000285883">
    <property type="component" value="Unassembled WGS sequence"/>
</dbReference>
<dbReference type="SMART" id="SM00105">
    <property type="entry name" value="ArfGap"/>
    <property type="match status" value="1"/>
</dbReference>
<reference evidence="7 8" key="2">
    <citation type="submission" date="2018-07" db="EMBL/GenBank/DDBJ databases">
        <title>Genome sequencing of oomycete isolates from Chile give support for New Zealand origin for Phytophthora kernoviae and make available the first Nothophytophthora sp. genome.</title>
        <authorList>
            <person name="Studholme D.J."/>
            <person name="Sanfuentes E."/>
            <person name="Panda P."/>
            <person name="Hill R."/>
            <person name="Sambles C."/>
            <person name="Grant M."/>
            <person name="Williams N.M."/>
            <person name="Mcdougal R.L."/>
        </authorList>
    </citation>
    <scope>NUCLEOTIDE SEQUENCE [LARGE SCALE GENOMIC DNA]</scope>
    <source>
        <strain evidence="5">Chile2</strain>
        <strain evidence="6">Chile4</strain>
    </source>
</reference>